<dbReference type="InterPro" id="IPR012347">
    <property type="entry name" value="Ferritin-like"/>
</dbReference>
<evidence type="ECO:0000313" key="5">
    <source>
        <dbReference type="Proteomes" id="UP000535020"/>
    </source>
</evidence>
<proteinExistence type="predicted"/>
<dbReference type="Pfam" id="PF13628">
    <property type="entry name" value="DUF4142"/>
    <property type="match status" value="1"/>
</dbReference>
<dbReference type="InterPro" id="IPR025419">
    <property type="entry name" value="DUF4142"/>
</dbReference>
<feature type="domain" description="DUF4142" evidence="3">
    <location>
        <begin position="61"/>
        <end position="194"/>
    </location>
</feature>
<dbReference type="RefSeq" id="WP_176004278.1">
    <property type="nucleotide sequence ID" value="NZ_JABWMI010000001.1"/>
</dbReference>
<reference evidence="4 5" key="1">
    <citation type="submission" date="2020-07" db="EMBL/GenBank/DDBJ databases">
        <authorList>
            <person name="Sun Q."/>
        </authorList>
    </citation>
    <scope>NUCLEOTIDE SEQUENCE [LARGE SCALE GENOMIC DNA]</scope>
    <source>
        <strain evidence="4 5">MAH-1</strain>
    </source>
</reference>
<accession>A0A7Y8Y014</accession>
<name>A0A7Y8Y014_9FLAO</name>
<gene>
    <name evidence="4" type="ORF">HZF10_00910</name>
</gene>
<organism evidence="4 5">
    <name type="scientific">Flavobacterium agri</name>
    <dbReference type="NCBI Taxonomy" id="2743471"/>
    <lineage>
        <taxon>Bacteria</taxon>
        <taxon>Pseudomonadati</taxon>
        <taxon>Bacteroidota</taxon>
        <taxon>Flavobacteriia</taxon>
        <taxon>Flavobacteriales</taxon>
        <taxon>Flavobacteriaceae</taxon>
        <taxon>Flavobacterium</taxon>
    </lineage>
</organism>
<evidence type="ECO:0000256" key="2">
    <source>
        <dbReference type="SAM" id="SignalP"/>
    </source>
</evidence>
<dbReference type="Gene3D" id="1.20.1260.10">
    <property type="match status" value="1"/>
</dbReference>
<dbReference type="AlphaFoldDB" id="A0A7Y8Y014"/>
<dbReference type="EMBL" id="JACBJI010000001">
    <property type="protein sequence ID" value="NYA69463.1"/>
    <property type="molecule type" value="Genomic_DNA"/>
</dbReference>
<dbReference type="PANTHER" id="PTHR38593:SF1">
    <property type="entry name" value="BLR2558 PROTEIN"/>
    <property type="match status" value="1"/>
</dbReference>
<feature type="chain" id="PRO_5031525804" evidence="2">
    <location>
        <begin position="27"/>
        <end position="200"/>
    </location>
</feature>
<protein>
    <submittedName>
        <fullName evidence="4">DUF4142 domain-containing protein</fullName>
    </submittedName>
</protein>
<dbReference type="PROSITE" id="PS51257">
    <property type="entry name" value="PROKAR_LIPOPROTEIN"/>
    <property type="match status" value="1"/>
</dbReference>
<comment type="caution">
    <text evidence="4">The sequence shown here is derived from an EMBL/GenBank/DDBJ whole genome shotgun (WGS) entry which is preliminary data.</text>
</comment>
<evidence type="ECO:0000313" key="4">
    <source>
        <dbReference type="EMBL" id="NYA69463.1"/>
    </source>
</evidence>
<feature type="region of interest" description="Disordered" evidence="1">
    <location>
        <begin position="32"/>
        <end position="60"/>
    </location>
</feature>
<keyword evidence="5" id="KW-1185">Reference proteome</keyword>
<dbReference type="PANTHER" id="PTHR38593">
    <property type="entry name" value="BLR2558 PROTEIN"/>
    <property type="match status" value="1"/>
</dbReference>
<keyword evidence="2" id="KW-0732">Signal</keyword>
<evidence type="ECO:0000256" key="1">
    <source>
        <dbReference type="SAM" id="MobiDB-lite"/>
    </source>
</evidence>
<feature type="signal peptide" evidence="2">
    <location>
        <begin position="1"/>
        <end position="26"/>
    </location>
</feature>
<sequence>MKNAYFYKLCFVSMLLLAGLTLSVQSCNKKEPADTEEAAEEQNEAKFDNDSTGVDNDAKEDDSEFLMAVAEVDMKEIELGKLAQKSANADVKALGTMMVTEHSKTSEEVKGLAASKNITLPAAPTEDVQKAVEDFNKKKAADFNKDYADKMVEGHEKTIEKFEDYVKNGTDADIKAWAQKTIPVLQMHLQHSKEVQSKLK</sequence>
<dbReference type="Proteomes" id="UP000535020">
    <property type="component" value="Unassembled WGS sequence"/>
</dbReference>
<evidence type="ECO:0000259" key="3">
    <source>
        <dbReference type="Pfam" id="PF13628"/>
    </source>
</evidence>